<dbReference type="PANTHER" id="PTHR43791">
    <property type="entry name" value="PERMEASE-RELATED"/>
    <property type="match status" value="1"/>
</dbReference>
<keyword evidence="5 7" id="KW-0472">Membrane</keyword>
<dbReference type="InterPro" id="IPR011701">
    <property type="entry name" value="MFS"/>
</dbReference>
<evidence type="ECO:0000256" key="5">
    <source>
        <dbReference type="ARBA" id="ARBA00023136"/>
    </source>
</evidence>
<dbReference type="InterPro" id="IPR036259">
    <property type="entry name" value="MFS_trans_sf"/>
</dbReference>
<feature type="domain" description="Major facilitator superfamily (MFS) profile" evidence="8">
    <location>
        <begin position="28"/>
        <end position="448"/>
    </location>
</feature>
<evidence type="ECO:0000313" key="9">
    <source>
        <dbReference type="EMBL" id="KAK1923383.1"/>
    </source>
</evidence>
<accession>A0AAD9FPW4</accession>
<dbReference type="Proteomes" id="UP001182556">
    <property type="component" value="Unassembled WGS sequence"/>
</dbReference>
<proteinExistence type="predicted"/>
<dbReference type="GO" id="GO:0016020">
    <property type="term" value="C:membrane"/>
    <property type="evidence" value="ECO:0007669"/>
    <property type="project" value="UniProtKB-SubCell"/>
</dbReference>
<comment type="caution">
    <text evidence="9">The sequence shown here is derived from an EMBL/GenBank/DDBJ whole genome shotgun (WGS) entry which is preliminary data.</text>
</comment>
<sequence>MSSTVSLEEQEKLRAQEKRVVRKVDWILMPILTVTLGLQYYDKAVLGNAAVFGILKDLDLIRTVHGVSSTKRYSTATAAFYWGYIVAVLPMALLFARLPLARTAGVLVFIWGVVCILTVVCHNYPGFVAQRFFLGLTESAVSPAFVAVTALWYKPYEQATRLGIWYSATGIFSMVSGLINYGLGHNHMAKQWQALYYFCGSVTMAWAFVVYFFLPNSPLDPGRFFNEEERQVLARRFEENPFGKDRQPFKLSQFIEAVLDYRTWVYMLMGAAIYLCNGSVTAFGARIISGFGYDSLTTTALLIPGGAMTCVTIYIFSYFADRYKNSRTIILPISCLPVILGAIVIWTAPWHPTVGPLIGYYFVASYGAPYVLLLTIASSNTAGATKKAVTSGAIFIGYNAGNIASAYLVFAEEKRIKYRSTWITVLVGMVFTIFASLALRYFFIRENARRDRLSGTQEPTVEGEKDGAGEAYALPESERVGGYEDKTDKERPEFRYTL</sequence>
<feature type="transmembrane region" description="Helical" evidence="7">
    <location>
        <begin position="79"/>
        <end position="96"/>
    </location>
</feature>
<feature type="compositionally biased region" description="Basic and acidic residues" evidence="6">
    <location>
        <begin position="476"/>
        <end position="498"/>
    </location>
</feature>
<feature type="transmembrane region" description="Helical" evidence="7">
    <location>
        <begin position="195"/>
        <end position="214"/>
    </location>
</feature>
<evidence type="ECO:0000256" key="6">
    <source>
        <dbReference type="SAM" id="MobiDB-lite"/>
    </source>
</evidence>
<feature type="region of interest" description="Disordered" evidence="6">
    <location>
        <begin position="453"/>
        <end position="498"/>
    </location>
</feature>
<evidence type="ECO:0000256" key="7">
    <source>
        <dbReference type="SAM" id="Phobius"/>
    </source>
</evidence>
<comment type="subcellular location">
    <subcellularLocation>
        <location evidence="1">Membrane</location>
        <topology evidence="1">Multi-pass membrane protein</topology>
    </subcellularLocation>
</comment>
<evidence type="ECO:0000256" key="4">
    <source>
        <dbReference type="ARBA" id="ARBA00022989"/>
    </source>
</evidence>
<feature type="transmembrane region" description="Helical" evidence="7">
    <location>
        <begin position="300"/>
        <end position="320"/>
    </location>
</feature>
<evidence type="ECO:0000259" key="8">
    <source>
        <dbReference type="PROSITE" id="PS50850"/>
    </source>
</evidence>
<dbReference type="PANTHER" id="PTHR43791:SF55">
    <property type="entry name" value="TRANSPORTER, PUTATIVE (AFU_ORTHOLOGUE AFUA_6G01820)-RELATED"/>
    <property type="match status" value="1"/>
</dbReference>
<dbReference type="InterPro" id="IPR020846">
    <property type="entry name" value="MFS_dom"/>
</dbReference>
<feature type="transmembrane region" description="Helical" evidence="7">
    <location>
        <begin position="132"/>
        <end position="152"/>
    </location>
</feature>
<dbReference type="EMBL" id="JAODAN010000006">
    <property type="protein sequence ID" value="KAK1923383.1"/>
    <property type="molecule type" value="Genomic_DNA"/>
</dbReference>
<feature type="transmembrane region" description="Helical" evidence="7">
    <location>
        <begin position="264"/>
        <end position="288"/>
    </location>
</feature>
<keyword evidence="10" id="KW-1185">Reference proteome</keyword>
<dbReference type="GO" id="GO:0022857">
    <property type="term" value="F:transmembrane transporter activity"/>
    <property type="evidence" value="ECO:0007669"/>
    <property type="project" value="InterPro"/>
</dbReference>
<dbReference type="AlphaFoldDB" id="A0AAD9FPW4"/>
<dbReference type="Pfam" id="PF07690">
    <property type="entry name" value="MFS_1"/>
    <property type="match status" value="1"/>
</dbReference>
<keyword evidence="4 7" id="KW-1133">Transmembrane helix</keyword>
<gene>
    <name evidence="9" type="ORF">DB88DRAFT_535304</name>
</gene>
<feature type="transmembrane region" description="Helical" evidence="7">
    <location>
        <begin position="24"/>
        <end position="41"/>
    </location>
</feature>
<feature type="transmembrane region" description="Helical" evidence="7">
    <location>
        <begin position="422"/>
        <end position="443"/>
    </location>
</feature>
<evidence type="ECO:0000313" key="10">
    <source>
        <dbReference type="Proteomes" id="UP001182556"/>
    </source>
</evidence>
<keyword evidence="3 7" id="KW-0812">Transmembrane</keyword>
<dbReference type="SUPFAM" id="SSF103473">
    <property type="entry name" value="MFS general substrate transporter"/>
    <property type="match status" value="1"/>
</dbReference>
<evidence type="ECO:0000256" key="2">
    <source>
        <dbReference type="ARBA" id="ARBA00022448"/>
    </source>
</evidence>
<organism evidence="9 10">
    <name type="scientific">Papiliotrema laurentii</name>
    <name type="common">Cryptococcus laurentii</name>
    <dbReference type="NCBI Taxonomy" id="5418"/>
    <lineage>
        <taxon>Eukaryota</taxon>
        <taxon>Fungi</taxon>
        <taxon>Dikarya</taxon>
        <taxon>Basidiomycota</taxon>
        <taxon>Agaricomycotina</taxon>
        <taxon>Tremellomycetes</taxon>
        <taxon>Tremellales</taxon>
        <taxon>Rhynchogastremaceae</taxon>
        <taxon>Papiliotrema</taxon>
    </lineage>
</organism>
<evidence type="ECO:0000256" key="1">
    <source>
        <dbReference type="ARBA" id="ARBA00004141"/>
    </source>
</evidence>
<feature type="transmembrane region" description="Helical" evidence="7">
    <location>
        <begin position="389"/>
        <end position="410"/>
    </location>
</feature>
<keyword evidence="2" id="KW-0813">Transport</keyword>
<protein>
    <submittedName>
        <fullName evidence="9">Major facilitator superfamily domain-containing protein</fullName>
    </submittedName>
</protein>
<dbReference type="PROSITE" id="PS50850">
    <property type="entry name" value="MFS"/>
    <property type="match status" value="1"/>
</dbReference>
<dbReference type="Gene3D" id="1.20.1250.20">
    <property type="entry name" value="MFS general substrate transporter like domains"/>
    <property type="match status" value="2"/>
</dbReference>
<feature type="transmembrane region" description="Helical" evidence="7">
    <location>
        <begin position="358"/>
        <end position="377"/>
    </location>
</feature>
<reference evidence="9" key="1">
    <citation type="submission" date="2023-02" db="EMBL/GenBank/DDBJ databases">
        <title>Identification and recombinant expression of a fungal hydrolase from Papiliotrema laurentii that hydrolyzes apple cutin and clears colloidal polyester polyurethane.</title>
        <authorList>
            <consortium name="DOE Joint Genome Institute"/>
            <person name="Roman V.A."/>
            <person name="Bojanowski C."/>
            <person name="Crable B.R."/>
            <person name="Wagner D.N."/>
            <person name="Hung C.S."/>
            <person name="Nadeau L.J."/>
            <person name="Schratz L."/>
            <person name="Haridas S."/>
            <person name="Pangilinan J."/>
            <person name="Lipzen A."/>
            <person name="Na H."/>
            <person name="Yan M."/>
            <person name="Ng V."/>
            <person name="Grigoriev I.V."/>
            <person name="Spatafora J.W."/>
            <person name="Barlow D."/>
            <person name="Biffinger J."/>
            <person name="Kelley-Loughnane N."/>
            <person name="Varaljay V.A."/>
            <person name="Crookes-Goodson W.J."/>
        </authorList>
    </citation>
    <scope>NUCLEOTIDE SEQUENCE</scope>
    <source>
        <strain evidence="9">5307AH</strain>
    </source>
</reference>
<feature type="transmembrane region" description="Helical" evidence="7">
    <location>
        <begin position="103"/>
        <end position="120"/>
    </location>
</feature>
<feature type="transmembrane region" description="Helical" evidence="7">
    <location>
        <begin position="329"/>
        <end position="346"/>
    </location>
</feature>
<evidence type="ECO:0000256" key="3">
    <source>
        <dbReference type="ARBA" id="ARBA00022692"/>
    </source>
</evidence>
<name>A0AAD9FPW4_PAPLA</name>
<feature type="transmembrane region" description="Helical" evidence="7">
    <location>
        <begin position="164"/>
        <end position="183"/>
    </location>
</feature>